<evidence type="ECO:0000256" key="6">
    <source>
        <dbReference type="PROSITE-ProRule" id="PRU00228"/>
    </source>
</evidence>
<evidence type="ECO:0000256" key="5">
    <source>
        <dbReference type="ARBA" id="ARBA00022837"/>
    </source>
</evidence>
<dbReference type="AlphaFoldDB" id="A0A9P8HZ78"/>
<dbReference type="CDD" id="cd02340">
    <property type="entry name" value="ZZ_NBR1_like"/>
    <property type="match status" value="1"/>
</dbReference>
<gene>
    <name evidence="11" type="ORF">FGG08_006005</name>
</gene>
<dbReference type="Gene3D" id="1.10.238.10">
    <property type="entry name" value="EF-hand"/>
    <property type="match status" value="1"/>
</dbReference>
<dbReference type="GO" id="GO:0008270">
    <property type="term" value="F:zinc ion binding"/>
    <property type="evidence" value="ECO:0007669"/>
    <property type="project" value="UniProtKB-KW"/>
</dbReference>
<sequence>MSSAPASASAVSSSIVRYRPIIILVTGLTAVCGAYYLHSQFFSSSSSHAPPQPLRRRNALHRPNRTPRERSGNQSRLTVRQLAIFVIRQFDNTTDNGEPVSYGTFLTTDEQGEQVEVPLSWPLMPFDEFLTRYGVQNEDAAIRYSELRSRFLTAFLTTTIPRDIEGTIGFAGAEGNALRNDLVRRGFLPEMVDAALRDVDNRIEEVQDGEWRPTDNSGENDGRTTTAWDNESNFSWRGGEENVNGGPSSREGQSLLNLLYHIAEDQARREGYVHRGVTCNSCGSLPIRGIRYRCANCIDFDLCETCEAMQVHPKTHLFYKVRIPAPFLGNPRQAQPVWYPGKPGAMPQNMPTSLGQRLVKETGFETPEVEALWDQFKCLASSEWMDDPNKLGMAIDRRTFDKCFVPNTTVRPPPPNLIYDRMFAFYDTNGDGLIGFEEFLRGLASLHDKSKEERMKRIFQGYDIDGDGYVDRRDFLRMFRAFYALSKELTRDMIAGMEEDVMESNGACDIIHGSQPISSAFSGAIPPGERLVPGEEKQGDANGDLQVVDREGVVRESDDDRGDRNVVIADAAEREAFPQPRTRRPWESMFMSDDPSSYTPEQAPDSSRRPRYSFGLLDGADSGVSGRQRGENGESDGDSDNNDWPPDSVTAADVESALGLPWSSVGVIQDAADRQKVMDAVRERLDEEGRRRREKARQEGLRERWRRRQFYVDEEEGAVAPEGYDDSMDSIIASLGDHEGSDSNGKPSPVGDSRPHLRSRSSSKVRFQDDLTDTDYETRSNHSTSSRSAHHSVGERWGGYEMPEAERDVGKEILYQVTQQGLNEMLDPLFKEKEDLAMESFTTREERKKAGLILGVRTVGKGKGKEKGRESPPTDLERVRTSRKLQKAIPSAFIDDSLWATFPQDPDDNGTNGEQNEDSEQSSISQDSPARADEDGHLVLADDSPVDHIIDLINSTNGLNPPILDPSILAKPLDDLLTESGYSEKSPTAPNTPPPSTTQQHPQPSSSNEVTPIPRKKPSSPTAAEKLALLSNSPQFSPQQQRYSEVTLKRFSLLDAIEREIAERGGPGRLNFAEFESAMGSARGRKLFGFVGTWIEMASF</sequence>
<dbReference type="InterPro" id="IPR028846">
    <property type="entry name" value="Recoverin"/>
</dbReference>
<keyword evidence="8" id="KW-1133">Transmembrane helix</keyword>
<dbReference type="SMART" id="SM00054">
    <property type="entry name" value="EFh"/>
    <property type="match status" value="2"/>
</dbReference>
<feature type="compositionally biased region" description="Basic and acidic residues" evidence="7">
    <location>
        <begin position="547"/>
        <end position="564"/>
    </location>
</feature>
<evidence type="ECO:0000259" key="9">
    <source>
        <dbReference type="PROSITE" id="PS50135"/>
    </source>
</evidence>
<dbReference type="GO" id="GO:0005509">
    <property type="term" value="F:calcium ion binding"/>
    <property type="evidence" value="ECO:0007669"/>
    <property type="project" value="InterPro"/>
</dbReference>
<dbReference type="Pfam" id="PF00569">
    <property type="entry name" value="ZZ"/>
    <property type="match status" value="1"/>
</dbReference>
<feature type="compositionally biased region" description="Acidic residues" evidence="7">
    <location>
        <begin position="712"/>
        <end position="728"/>
    </location>
</feature>
<dbReference type="CDD" id="cd00051">
    <property type="entry name" value="EFh"/>
    <property type="match status" value="1"/>
</dbReference>
<dbReference type="Pfam" id="PF13499">
    <property type="entry name" value="EF-hand_7"/>
    <property type="match status" value="1"/>
</dbReference>
<keyword evidence="1" id="KW-0479">Metal-binding</keyword>
<feature type="compositionally biased region" description="Basic and acidic residues" evidence="7">
    <location>
        <begin position="863"/>
        <end position="880"/>
    </location>
</feature>
<keyword evidence="4" id="KW-0862">Zinc</keyword>
<keyword evidence="8" id="KW-0812">Transmembrane</keyword>
<feature type="domain" description="EF-hand" evidence="10">
    <location>
        <begin position="450"/>
        <end position="485"/>
    </location>
</feature>
<feature type="region of interest" description="Disordered" evidence="7">
    <location>
        <begin position="524"/>
        <end position="655"/>
    </location>
</feature>
<keyword evidence="3 6" id="KW-0863">Zinc-finger</keyword>
<name>A0A9P8HZ78_9PEZI</name>
<protein>
    <submittedName>
        <fullName evidence="11">Uncharacterized protein</fullName>
    </submittedName>
</protein>
<feature type="compositionally biased region" description="Low complexity" evidence="7">
    <location>
        <begin position="997"/>
        <end position="1007"/>
    </location>
</feature>
<evidence type="ECO:0000256" key="2">
    <source>
        <dbReference type="ARBA" id="ARBA00022737"/>
    </source>
</evidence>
<accession>A0A9P8HZ78</accession>
<feature type="domain" description="ZZ-type" evidence="9">
    <location>
        <begin position="274"/>
        <end position="326"/>
    </location>
</feature>
<evidence type="ECO:0000256" key="7">
    <source>
        <dbReference type="SAM" id="MobiDB-lite"/>
    </source>
</evidence>
<dbReference type="PROSITE" id="PS01357">
    <property type="entry name" value="ZF_ZZ_1"/>
    <property type="match status" value="1"/>
</dbReference>
<dbReference type="PANTHER" id="PTHR23055:SF187">
    <property type="entry name" value="EF HAND DOMAIN PROTEIN (AFU_ORTHOLOGUE AFUA_6G07310)"/>
    <property type="match status" value="1"/>
</dbReference>
<proteinExistence type="predicted"/>
<evidence type="ECO:0000313" key="11">
    <source>
        <dbReference type="EMBL" id="KAH0537180.1"/>
    </source>
</evidence>
<evidence type="ECO:0000256" key="1">
    <source>
        <dbReference type="ARBA" id="ARBA00022723"/>
    </source>
</evidence>
<feature type="compositionally biased region" description="Polar residues" evidence="7">
    <location>
        <begin position="214"/>
        <end position="235"/>
    </location>
</feature>
<feature type="region of interest" description="Disordered" evidence="7">
    <location>
        <begin position="896"/>
        <end position="932"/>
    </location>
</feature>
<feature type="transmembrane region" description="Helical" evidence="8">
    <location>
        <begin position="21"/>
        <end position="38"/>
    </location>
</feature>
<feature type="region of interest" description="Disordered" evidence="7">
    <location>
        <begin position="208"/>
        <end position="250"/>
    </location>
</feature>
<dbReference type="GO" id="GO:0005829">
    <property type="term" value="C:cytosol"/>
    <property type="evidence" value="ECO:0007669"/>
    <property type="project" value="TreeGrafter"/>
</dbReference>
<dbReference type="PRINTS" id="PR00450">
    <property type="entry name" value="RECOVERIN"/>
</dbReference>
<dbReference type="PANTHER" id="PTHR23055">
    <property type="entry name" value="CALCIUM BINDING PROTEINS"/>
    <property type="match status" value="1"/>
</dbReference>
<reference evidence="11" key="1">
    <citation type="submission" date="2021-03" db="EMBL/GenBank/DDBJ databases">
        <title>Comparative genomics and phylogenomic investigation of the class Geoglossomycetes provide insights into ecological specialization and systematics.</title>
        <authorList>
            <person name="Melie T."/>
            <person name="Pirro S."/>
            <person name="Miller A.N."/>
            <person name="Quandt A."/>
        </authorList>
    </citation>
    <scope>NUCLEOTIDE SEQUENCE</scope>
    <source>
        <strain evidence="11">GBOQ0MN5Z8</strain>
    </source>
</reference>
<feature type="region of interest" description="Disordered" evidence="7">
    <location>
        <begin position="979"/>
        <end position="1022"/>
    </location>
</feature>
<feature type="compositionally biased region" description="Basic and acidic residues" evidence="7">
    <location>
        <begin position="683"/>
        <end position="703"/>
    </location>
</feature>
<feature type="region of interest" description="Disordered" evidence="7">
    <location>
        <begin position="683"/>
        <end position="804"/>
    </location>
</feature>
<evidence type="ECO:0000256" key="8">
    <source>
        <dbReference type="SAM" id="Phobius"/>
    </source>
</evidence>
<dbReference type="GO" id="GO:0016020">
    <property type="term" value="C:membrane"/>
    <property type="evidence" value="ECO:0007669"/>
    <property type="project" value="TreeGrafter"/>
</dbReference>
<dbReference type="InterPro" id="IPR043145">
    <property type="entry name" value="Znf_ZZ_sf"/>
</dbReference>
<dbReference type="SUPFAM" id="SSF47473">
    <property type="entry name" value="EF-hand"/>
    <property type="match status" value="1"/>
</dbReference>
<keyword evidence="12" id="KW-1185">Reference proteome</keyword>
<dbReference type="InterPro" id="IPR002048">
    <property type="entry name" value="EF_hand_dom"/>
</dbReference>
<evidence type="ECO:0000313" key="12">
    <source>
        <dbReference type="Proteomes" id="UP000698800"/>
    </source>
</evidence>
<evidence type="ECO:0000259" key="10">
    <source>
        <dbReference type="PROSITE" id="PS50222"/>
    </source>
</evidence>
<dbReference type="PROSITE" id="PS00018">
    <property type="entry name" value="EF_HAND_1"/>
    <property type="match status" value="2"/>
</dbReference>
<keyword evidence="2" id="KW-0677">Repeat</keyword>
<organism evidence="11 12">
    <name type="scientific">Glutinoglossum americanum</name>
    <dbReference type="NCBI Taxonomy" id="1670608"/>
    <lineage>
        <taxon>Eukaryota</taxon>
        <taxon>Fungi</taxon>
        <taxon>Dikarya</taxon>
        <taxon>Ascomycota</taxon>
        <taxon>Pezizomycotina</taxon>
        <taxon>Geoglossomycetes</taxon>
        <taxon>Geoglossales</taxon>
        <taxon>Geoglossaceae</taxon>
        <taxon>Glutinoglossum</taxon>
    </lineage>
</organism>
<feature type="region of interest" description="Disordered" evidence="7">
    <location>
        <begin position="44"/>
        <end position="75"/>
    </location>
</feature>
<dbReference type="InterPro" id="IPR011992">
    <property type="entry name" value="EF-hand-dom_pair"/>
</dbReference>
<evidence type="ECO:0000256" key="4">
    <source>
        <dbReference type="ARBA" id="ARBA00022833"/>
    </source>
</evidence>
<keyword evidence="5" id="KW-0106">Calcium</keyword>
<dbReference type="InterPro" id="IPR000433">
    <property type="entry name" value="Znf_ZZ"/>
</dbReference>
<comment type="caution">
    <text evidence="11">The sequence shown here is derived from an EMBL/GenBank/DDBJ whole genome shotgun (WGS) entry which is preliminary data.</text>
</comment>
<dbReference type="Gene3D" id="3.30.60.90">
    <property type="match status" value="1"/>
</dbReference>
<feature type="compositionally biased region" description="Basic residues" evidence="7">
    <location>
        <begin position="54"/>
        <end position="65"/>
    </location>
</feature>
<dbReference type="EMBL" id="JAGHQL010000158">
    <property type="protein sequence ID" value="KAH0537180.1"/>
    <property type="molecule type" value="Genomic_DNA"/>
</dbReference>
<dbReference type="PROSITE" id="PS50222">
    <property type="entry name" value="EF_HAND_2"/>
    <property type="match status" value="2"/>
</dbReference>
<feature type="region of interest" description="Disordered" evidence="7">
    <location>
        <begin position="841"/>
        <end position="883"/>
    </location>
</feature>
<dbReference type="Proteomes" id="UP000698800">
    <property type="component" value="Unassembled WGS sequence"/>
</dbReference>
<dbReference type="SMART" id="SM00291">
    <property type="entry name" value="ZnF_ZZ"/>
    <property type="match status" value="1"/>
</dbReference>
<dbReference type="InterPro" id="IPR018247">
    <property type="entry name" value="EF_Hand_1_Ca_BS"/>
</dbReference>
<dbReference type="SUPFAM" id="SSF57850">
    <property type="entry name" value="RING/U-box"/>
    <property type="match status" value="1"/>
</dbReference>
<dbReference type="OrthoDB" id="2122982at2759"/>
<keyword evidence="8" id="KW-0472">Membrane</keyword>
<feature type="domain" description="EF-hand" evidence="10">
    <location>
        <begin position="414"/>
        <end position="449"/>
    </location>
</feature>
<evidence type="ECO:0000256" key="3">
    <source>
        <dbReference type="ARBA" id="ARBA00022771"/>
    </source>
</evidence>
<dbReference type="PROSITE" id="PS50135">
    <property type="entry name" value="ZF_ZZ_2"/>
    <property type="match status" value="1"/>
</dbReference>